<protein>
    <submittedName>
        <fullName evidence="6">ABC transporter ATP-binding protein</fullName>
    </submittedName>
</protein>
<dbReference type="CDD" id="cd03220">
    <property type="entry name" value="ABC_KpsT_Wzt"/>
    <property type="match status" value="1"/>
</dbReference>
<keyword evidence="4 6" id="KW-0067">ATP-binding</keyword>
<dbReference type="InterPro" id="IPR029439">
    <property type="entry name" value="Wzt_C"/>
</dbReference>
<accession>A0A4R9LNL1</accession>
<dbReference type="AlphaFoldDB" id="A0A4R9LNL1"/>
<dbReference type="EMBL" id="RQHV01000043">
    <property type="protein sequence ID" value="TGN10355.1"/>
    <property type="molecule type" value="Genomic_DNA"/>
</dbReference>
<dbReference type="InterPro" id="IPR003593">
    <property type="entry name" value="AAA+_ATPase"/>
</dbReference>
<dbReference type="GO" id="GO:0005524">
    <property type="term" value="F:ATP binding"/>
    <property type="evidence" value="ECO:0007669"/>
    <property type="project" value="UniProtKB-KW"/>
</dbReference>
<dbReference type="SMART" id="SM00382">
    <property type="entry name" value="AAA"/>
    <property type="match status" value="1"/>
</dbReference>
<evidence type="ECO:0000313" key="7">
    <source>
        <dbReference type="Proteomes" id="UP000298264"/>
    </source>
</evidence>
<dbReference type="GO" id="GO:0140359">
    <property type="term" value="F:ABC-type transporter activity"/>
    <property type="evidence" value="ECO:0007669"/>
    <property type="project" value="InterPro"/>
</dbReference>
<evidence type="ECO:0000259" key="5">
    <source>
        <dbReference type="PROSITE" id="PS50893"/>
    </source>
</evidence>
<sequence length="398" mass="44044">MGFIRISELSKEYLGFSSPKNRILAGLSFGYLGIDTKFQALKGIHLSANPGDAIGIIGRNGAGKSTLLKILSGVIRAESGNMEVSGSIRALLELSVGFNPELSGEENVYYNGLVWGYKPNEIQEIMNSVFEFAGLSEFRKVPLKNYSSGMGMRLGFSLATAKRPDILIVDEALAVGDASFQQKCIRRFRDFLSLGSIVILVSHDLSLVSHFCNRVLLLERGKLLFDGEPKKAVENYMLLLADPENPDFLKKDSHSFGDYLENLEIYFSKENNRSPDLLFVGSEISLCIEFATKQKLDDLTVGFHIDDEKGVRVFGTNTFHLGKNPGNIGSGQKKKISFDFPVNFAEGKYSLGVSLHRGENHIEGSYFWGESLHTFEVERVGVPKSVGLAYLPVQVKFD</sequence>
<dbReference type="PANTHER" id="PTHR46743">
    <property type="entry name" value="TEICHOIC ACIDS EXPORT ATP-BINDING PROTEIN TAGH"/>
    <property type="match status" value="1"/>
</dbReference>
<feature type="domain" description="ABC transporter" evidence="5">
    <location>
        <begin position="4"/>
        <end position="245"/>
    </location>
</feature>
<organism evidence="6 7">
    <name type="scientific">Leptospira ilyithenensis</name>
    <dbReference type="NCBI Taxonomy" id="2484901"/>
    <lineage>
        <taxon>Bacteria</taxon>
        <taxon>Pseudomonadati</taxon>
        <taxon>Spirochaetota</taxon>
        <taxon>Spirochaetia</taxon>
        <taxon>Leptospirales</taxon>
        <taxon>Leptospiraceae</taxon>
        <taxon>Leptospira</taxon>
    </lineage>
</organism>
<evidence type="ECO:0000256" key="3">
    <source>
        <dbReference type="ARBA" id="ARBA00022741"/>
    </source>
</evidence>
<dbReference type="InterPro" id="IPR027417">
    <property type="entry name" value="P-loop_NTPase"/>
</dbReference>
<dbReference type="InterPro" id="IPR003439">
    <property type="entry name" value="ABC_transporter-like_ATP-bd"/>
</dbReference>
<gene>
    <name evidence="6" type="ORF">EHS11_08610</name>
</gene>
<dbReference type="GO" id="GO:0016020">
    <property type="term" value="C:membrane"/>
    <property type="evidence" value="ECO:0007669"/>
    <property type="project" value="InterPro"/>
</dbReference>
<dbReference type="PANTHER" id="PTHR46743:SF2">
    <property type="entry name" value="TEICHOIC ACIDS EXPORT ATP-BINDING PROTEIN TAGH"/>
    <property type="match status" value="1"/>
</dbReference>
<dbReference type="Pfam" id="PF14524">
    <property type="entry name" value="Wzt_C"/>
    <property type="match status" value="1"/>
</dbReference>
<dbReference type="GO" id="GO:0016887">
    <property type="term" value="F:ATP hydrolysis activity"/>
    <property type="evidence" value="ECO:0007669"/>
    <property type="project" value="InterPro"/>
</dbReference>
<dbReference type="Pfam" id="PF00005">
    <property type="entry name" value="ABC_tran"/>
    <property type="match status" value="1"/>
</dbReference>
<evidence type="ECO:0000256" key="2">
    <source>
        <dbReference type="ARBA" id="ARBA00022448"/>
    </source>
</evidence>
<name>A0A4R9LNL1_9LEPT</name>
<comment type="similarity">
    <text evidence="1">Belongs to the ABC transporter superfamily.</text>
</comment>
<dbReference type="InterPro" id="IPR050683">
    <property type="entry name" value="Bact_Polysacc_Export_ATP-bd"/>
</dbReference>
<dbReference type="CDD" id="cd10147">
    <property type="entry name" value="Wzt_C-like"/>
    <property type="match status" value="1"/>
</dbReference>
<evidence type="ECO:0000313" key="6">
    <source>
        <dbReference type="EMBL" id="TGN10355.1"/>
    </source>
</evidence>
<keyword evidence="3" id="KW-0547">Nucleotide-binding</keyword>
<dbReference type="RefSeq" id="WP_135763991.1">
    <property type="nucleotide sequence ID" value="NZ_RQHV01000043.1"/>
</dbReference>
<dbReference type="InterPro" id="IPR015860">
    <property type="entry name" value="ABC_transpr_TagH-like"/>
</dbReference>
<dbReference type="PROSITE" id="PS50893">
    <property type="entry name" value="ABC_TRANSPORTER_2"/>
    <property type="match status" value="1"/>
</dbReference>
<dbReference type="Gene3D" id="3.40.50.300">
    <property type="entry name" value="P-loop containing nucleotide triphosphate hydrolases"/>
    <property type="match status" value="1"/>
</dbReference>
<keyword evidence="7" id="KW-1185">Reference proteome</keyword>
<evidence type="ECO:0000256" key="1">
    <source>
        <dbReference type="ARBA" id="ARBA00005417"/>
    </source>
</evidence>
<dbReference type="Gene3D" id="2.70.50.60">
    <property type="entry name" value="abc- transporter (atp binding component) like domain"/>
    <property type="match status" value="1"/>
</dbReference>
<proteinExistence type="inferred from homology"/>
<reference evidence="6" key="1">
    <citation type="journal article" date="2019" name="PLoS Negl. Trop. Dis.">
        <title>Revisiting the worldwide diversity of Leptospira species in the environment.</title>
        <authorList>
            <person name="Vincent A.T."/>
            <person name="Schiettekatte O."/>
            <person name="Bourhy P."/>
            <person name="Veyrier F.J."/>
            <person name="Picardeau M."/>
        </authorList>
    </citation>
    <scope>NUCLEOTIDE SEQUENCE [LARGE SCALE GENOMIC DNA]</scope>
    <source>
        <strain evidence="6">201400974</strain>
    </source>
</reference>
<dbReference type="Proteomes" id="UP000298264">
    <property type="component" value="Unassembled WGS sequence"/>
</dbReference>
<comment type="caution">
    <text evidence="6">The sequence shown here is derived from an EMBL/GenBank/DDBJ whole genome shotgun (WGS) entry which is preliminary data.</text>
</comment>
<keyword evidence="2" id="KW-0813">Transport</keyword>
<dbReference type="OrthoDB" id="9778870at2"/>
<evidence type="ECO:0000256" key="4">
    <source>
        <dbReference type="ARBA" id="ARBA00022840"/>
    </source>
</evidence>
<dbReference type="SUPFAM" id="SSF52540">
    <property type="entry name" value="P-loop containing nucleoside triphosphate hydrolases"/>
    <property type="match status" value="1"/>
</dbReference>